<name>A0A515EUR0_9BURK</name>
<evidence type="ECO:0000313" key="1">
    <source>
        <dbReference type="EMBL" id="QDL56414.1"/>
    </source>
</evidence>
<evidence type="ECO:0000313" key="2">
    <source>
        <dbReference type="Proteomes" id="UP000317365"/>
    </source>
</evidence>
<proteinExistence type="predicted"/>
<accession>A0A515EUR0</accession>
<protein>
    <submittedName>
        <fullName evidence="1">Uncharacterized protein</fullName>
    </submittedName>
</protein>
<dbReference type="RefSeq" id="WP_142813849.1">
    <property type="nucleotide sequence ID" value="NZ_CP036282.1"/>
</dbReference>
<sequence>MNPFYPSVTMMLNFDCRPFAESDNGKPAQSYAYMDIDKDVNNGAMRDPVSGKWVIHPIEVGPADEAFIDNPVQAKLLAKSRFGGQLDAVNATGYYRVENVTIGEETRRERMFSACLMRTPVVLCASTTNAGALREPKKSLVPYLIKLLQTVEFVD</sequence>
<keyword evidence="2" id="KW-1185">Reference proteome</keyword>
<dbReference type="Proteomes" id="UP000317365">
    <property type="component" value="Chromosome"/>
</dbReference>
<reference evidence="2" key="1">
    <citation type="submission" date="2019-02" db="EMBL/GenBank/DDBJ databases">
        <title>Complete genome sequence of Rhodoferax sp. Gr-4.</title>
        <authorList>
            <person name="Jin L."/>
        </authorList>
    </citation>
    <scope>NUCLEOTIDE SEQUENCE [LARGE SCALE GENOMIC DNA]</scope>
    <source>
        <strain evidence="2">Gr-4</strain>
    </source>
</reference>
<dbReference type="KEGG" id="rhg:EXZ61_20890"/>
<organism evidence="1 2">
    <name type="scientific">Rhodoferax aquaticus</name>
    <dbReference type="NCBI Taxonomy" id="2527691"/>
    <lineage>
        <taxon>Bacteria</taxon>
        <taxon>Pseudomonadati</taxon>
        <taxon>Pseudomonadota</taxon>
        <taxon>Betaproteobacteria</taxon>
        <taxon>Burkholderiales</taxon>
        <taxon>Comamonadaceae</taxon>
        <taxon>Rhodoferax</taxon>
    </lineage>
</organism>
<dbReference type="EMBL" id="CP036282">
    <property type="protein sequence ID" value="QDL56414.1"/>
    <property type="molecule type" value="Genomic_DNA"/>
</dbReference>
<gene>
    <name evidence="1" type="ORF">EXZ61_20890</name>
</gene>
<dbReference type="AlphaFoldDB" id="A0A515EUR0"/>
<reference evidence="2" key="2">
    <citation type="journal article" date="2020" name="Int. J. Syst. Evol. Microbiol.">
        <title>Genomic insights into a novel species Rhodoferax aquaticus sp. nov., isolated from freshwater.</title>
        <authorList>
            <person name="Li T."/>
            <person name="Zhuo Y."/>
            <person name="Jin C.Z."/>
            <person name="Wu X."/>
            <person name="Ko S.R."/>
            <person name="Jin F.J."/>
            <person name="Ahn C.Y."/>
            <person name="Oh H.M."/>
            <person name="Lee H.G."/>
            <person name="Jin L."/>
        </authorList>
    </citation>
    <scope>NUCLEOTIDE SEQUENCE [LARGE SCALE GENOMIC DNA]</scope>
    <source>
        <strain evidence="2">Gr-4</strain>
    </source>
</reference>